<dbReference type="InterPro" id="IPR008279">
    <property type="entry name" value="PEP-util_enz_mobile_dom"/>
</dbReference>
<dbReference type="GO" id="GO:0016301">
    <property type="term" value="F:kinase activity"/>
    <property type="evidence" value="ECO:0007669"/>
    <property type="project" value="UniProtKB-KW"/>
</dbReference>
<dbReference type="PANTHER" id="PTHR43615:SF1">
    <property type="entry name" value="PPDK_N DOMAIN-CONTAINING PROTEIN"/>
    <property type="match status" value="1"/>
</dbReference>
<dbReference type="Pfam" id="PF00391">
    <property type="entry name" value="PEP-utilizers"/>
    <property type="match status" value="1"/>
</dbReference>
<dbReference type="PANTHER" id="PTHR43615">
    <property type="entry name" value="PHOSPHOENOLPYRUVATE SYNTHASE-RELATED"/>
    <property type="match status" value="1"/>
</dbReference>
<dbReference type="SUPFAM" id="SSF52009">
    <property type="entry name" value="Phosphohistidine domain"/>
    <property type="match status" value="1"/>
</dbReference>
<keyword evidence="3" id="KW-0808">Transferase</keyword>
<evidence type="ECO:0000259" key="2">
    <source>
        <dbReference type="Pfam" id="PF00391"/>
    </source>
</evidence>
<keyword evidence="4" id="KW-1185">Reference proteome</keyword>
<keyword evidence="3" id="KW-0670">Pyruvate</keyword>
<sequence>MNKSVQSALEEFHPPGPGSWSIDGAHFPRPVSRFQAEIHPQGITDGFLDCARRYGLLINTLDYRFVNGFAYSTVIPAPETEIPDRFAAAGSVFRDRIWRDDLERWDREVKPASIKTHQALLAVDPLELSDDELVTYIDRCRENLKRMVQQHHTFNLAAILPVGDFMAHVGRWTTLPMGDFLALTRGSAPESAGTFPEMDDLAEAIRNSPSARETLKSDEGGKAILNRLCAEAGTVGDAAKAYLGVVGNRLLNSLDTGEPAAIEVPDALVARIRLAVDQSGKSASTVPAEEVSRLREAIPSEHRDTFDDLLAEVRLMSRLRDERGFYSDVWAGGVMRRALLAAGGRLAAEGRIADPAHLVEATYEEIQALLGGAGGPSSAELQERATYRKTHRAESAPAILGDPPSPPPPMDGLPPDILRVMTGLGTAIQSLAAGPEAVEDDTTIIKGLGASPGTYSGTARVIDGTEDLRCLKRGDVLVAAATSDSFNIVLPLLGAIVTNAGGLLSHAAIVGREYGIPSVVGTRKATALIEDGMQVTVNGTTGEVKINSE</sequence>
<feature type="compositionally biased region" description="Pro residues" evidence="1">
    <location>
        <begin position="403"/>
        <end position="412"/>
    </location>
</feature>
<dbReference type="InterPro" id="IPR051549">
    <property type="entry name" value="PEP_Utilizing_Enz"/>
</dbReference>
<feature type="domain" description="PEP-utilising enzyme mobile" evidence="2">
    <location>
        <begin position="472"/>
        <end position="542"/>
    </location>
</feature>
<name>A0A1H3R2B0_9RHOB</name>
<dbReference type="Proteomes" id="UP000198914">
    <property type="component" value="Unassembled WGS sequence"/>
</dbReference>
<protein>
    <submittedName>
        <fullName evidence="3">Pyruvate, water dikinase</fullName>
    </submittedName>
</protein>
<proteinExistence type="predicted"/>
<feature type="region of interest" description="Disordered" evidence="1">
    <location>
        <begin position="388"/>
        <end position="415"/>
    </location>
</feature>
<dbReference type="RefSeq" id="WP_092645546.1">
    <property type="nucleotide sequence ID" value="NZ_FNPX01000007.1"/>
</dbReference>
<dbReference type="InterPro" id="IPR036637">
    <property type="entry name" value="Phosphohistidine_dom_sf"/>
</dbReference>
<evidence type="ECO:0000313" key="3">
    <source>
        <dbReference type="EMBL" id="SDZ19954.1"/>
    </source>
</evidence>
<accession>A0A1H3R2B0</accession>
<dbReference type="OrthoDB" id="9765468at2"/>
<organism evidence="3 4">
    <name type="scientific">Jannaschia faecimaris</name>
    <dbReference type="NCBI Taxonomy" id="1244108"/>
    <lineage>
        <taxon>Bacteria</taxon>
        <taxon>Pseudomonadati</taxon>
        <taxon>Pseudomonadota</taxon>
        <taxon>Alphaproteobacteria</taxon>
        <taxon>Rhodobacterales</taxon>
        <taxon>Roseobacteraceae</taxon>
        <taxon>Jannaschia</taxon>
    </lineage>
</organism>
<gene>
    <name evidence="3" type="ORF">SAMN05444004_107129</name>
</gene>
<dbReference type="STRING" id="1244108.SAMN05444004_107129"/>
<evidence type="ECO:0000313" key="4">
    <source>
        <dbReference type="Proteomes" id="UP000198914"/>
    </source>
</evidence>
<evidence type="ECO:0000256" key="1">
    <source>
        <dbReference type="SAM" id="MobiDB-lite"/>
    </source>
</evidence>
<dbReference type="EMBL" id="FNPX01000007">
    <property type="protein sequence ID" value="SDZ19954.1"/>
    <property type="molecule type" value="Genomic_DNA"/>
</dbReference>
<keyword evidence="3" id="KW-0418">Kinase</keyword>
<reference evidence="4" key="1">
    <citation type="submission" date="2016-10" db="EMBL/GenBank/DDBJ databases">
        <authorList>
            <person name="Varghese N."/>
            <person name="Submissions S."/>
        </authorList>
    </citation>
    <scope>NUCLEOTIDE SEQUENCE [LARGE SCALE GENOMIC DNA]</scope>
    <source>
        <strain evidence="4">DSM 100420</strain>
    </source>
</reference>
<dbReference type="Gene3D" id="3.50.30.10">
    <property type="entry name" value="Phosphohistidine domain"/>
    <property type="match status" value="1"/>
</dbReference>
<dbReference type="AlphaFoldDB" id="A0A1H3R2B0"/>